<gene>
    <name evidence="2" type="ORF">SAMN05444359_110108</name>
</gene>
<feature type="chain" id="PRO_5011669206" evidence="1">
    <location>
        <begin position="22"/>
        <end position="501"/>
    </location>
</feature>
<evidence type="ECO:0000313" key="3">
    <source>
        <dbReference type="Proteomes" id="UP000199021"/>
    </source>
</evidence>
<dbReference type="Pfam" id="PF12771">
    <property type="entry name" value="SusD-like_2"/>
    <property type="match status" value="1"/>
</dbReference>
<proteinExistence type="predicted"/>
<accession>A0A1H9GAU4</accession>
<dbReference type="EMBL" id="FOFB01000010">
    <property type="protein sequence ID" value="SEQ47204.1"/>
    <property type="molecule type" value="Genomic_DNA"/>
</dbReference>
<dbReference type="RefSeq" id="WP_090168142.1">
    <property type="nucleotide sequence ID" value="NZ_FOFB01000010.1"/>
</dbReference>
<name>A0A1H9GAU4_9BACT</name>
<dbReference type="Gene3D" id="1.25.40.390">
    <property type="match status" value="1"/>
</dbReference>
<dbReference type="STRING" id="478744.SAMN05444359_110108"/>
<dbReference type="Proteomes" id="UP000199021">
    <property type="component" value="Unassembled WGS sequence"/>
</dbReference>
<dbReference type="AlphaFoldDB" id="A0A1H9GAU4"/>
<sequence>MTFSSLFRHTLLFCLAIGLLACDAGFEDLNANPNEPEAVPPSTVFPLAVREAVDRIHGHRTRLQRLNLDGGMLWMQYFARNQYVNEGDTYNPDASLRGNTWDGFYTESLINLNTTISLTSNPESPFFNENYTAVATIMREYIFSVLTDTYGAIPYTSALTGSTEGNLAPAYTSQEDVYAGMLTTLKEASLALDPSGDPILKDILFDGDVIKWKKFANVLRLRLANRQAAVKPAESRAIFAEIMGDPATYPIFTGTADASFFNPTTRQNDENNNTWHEVMVFDSREDWSISTTLVAAMTDGEGNATDPRLTRFATPAQAGDFAGKYAGAPNGLPEGDAVAYFTTASRPGSFFTGETTPVPLITFAEMNFILAEATMDGDYTAGEDAMTYLERAIASSFEQFEVDMPEDYMLGRSAVDMEMIIEEKWKALFSQGIEAWTEYRRTGFPVLPAPDPRAVFENEGQVPTRLQYPESEYSLNLANVKEGVGMNGGPDNKLTTLWWVE</sequence>
<dbReference type="InterPro" id="IPR011990">
    <property type="entry name" value="TPR-like_helical_dom_sf"/>
</dbReference>
<dbReference type="OrthoDB" id="9766256at2"/>
<organism evidence="2 3">
    <name type="scientific">Neolewinella agarilytica</name>
    <dbReference type="NCBI Taxonomy" id="478744"/>
    <lineage>
        <taxon>Bacteria</taxon>
        <taxon>Pseudomonadati</taxon>
        <taxon>Bacteroidota</taxon>
        <taxon>Saprospiria</taxon>
        <taxon>Saprospirales</taxon>
        <taxon>Lewinellaceae</taxon>
        <taxon>Neolewinella</taxon>
    </lineage>
</organism>
<feature type="signal peptide" evidence="1">
    <location>
        <begin position="1"/>
        <end position="21"/>
    </location>
</feature>
<reference evidence="3" key="1">
    <citation type="submission" date="2016-10" db="EMBL/GenBank/DDBJ databases">
        <authorList>
            <person name="Varghese N."/>
            <person name="Submissions S."/>
        </authorList>
    </citation>
    <scope>NUCLEOTIDE SEQUENCE [LARGE SCALE GENOMIC DNA]</scope>
    <source>
        <strain evidence="3">DSM 24740</strain>
    </source>
</reference>
<keyword evidence="1" id="KW-0732">Signal</keyword>
<dbReference type="InterPro" id="IPR041662">
    <property type="entry name" value="SusD-like_2"/>
</dbReference>
<evidence type="ECO:0000256" key="1">
    <source>
        <dbReference type="SAM" id="SignalP"/>
    </source>
</evidence>
<dbReference type="SUPFAM" id="SSF48452">
    <property type="entry name" value="TPR-like"/>
    <property type="match status" value="1"/>
</dbReference>
<evidence type="ECO:0000313" key="2">
    <source>
        <dbReference type="EMBL" id="SEQ47204.1"/>
    </source>
</evidence>
<keyword evidence="3" id="KW-1185">Reference proteome</keyword>
<dbReference type="InParanoid" id="A0A1H9GAU4"/>
<protein>
    <submittedName>
        <fullName evidence="2">Starch-binding associating with outer membrane</fullName>
    </submittedName>
</protein>